<feature type="compositionally biased region" description="Low complexity" evidence="1">
    <location>
        <begin position="88"/>
        <end position="101"/>
    </location>
</feature>
<feature type="compositionally biased region" description="Basic and acidic residues" evidence="1">
    <location>
        <begin position="8"/>
        <end position="26"/>
    </location>
</feature>
<accession>A0ABQ9XZV7</accession>
<evidence type="ECO:0000256" key="1">
    <source>
        <dbReference type="SAM" id="MobiDB-lite"/>
    </source>
</evidence>
<comment type="caution">
    <text evidence="3">The sequence shown here is derived from an EMBL/GenBank/DDBJ whole genome shotgun (WGS) entry which is preliminary data.</text>
</comment>
<keyword evidence="2" id="KW-0812">Transmembrane</keyword>
<feature type="compositionally biased region" description="Basic and acidic residues" evidence="1">
    <location>
        <begin position="110"/>
        <end position="120"/>
    </location>
</feature>
<evidence type="ECO:0000313" key="3">
    <source>
        <dbReference type="EMBL" id="KAK2957006.1"/>
    </source>
</evidence>
<dbReference type="Proteomes" id="UP001281761">
    <property type="component" value="Unassembled WGS sequence"/>
</dbReference>
<keyword evidence="2" id="KW-0472">Membrane</keyword>
<sequence>MADLSPSRNEKPKEELKRGKRCDGNDAGHSSLRPPNDLCAHQLFLTLIEAALLPQLLSILFAWVMGMRVDAVPNRDCGKLAGCGVDGSFSIRSTSPILSSSQTRKKPSRNRADGTRTCER</sequence>
<keyword evidence="4" id="KW-1185">Reference proteome</keyword>
<evidence type="ECO:0000313" key="4">
    <source>
        <dbReference type="Proteomes" id="UP001281761"/>
    </source>
</evidence>
<gene>
    <name evidence="3" type="ORF">BLNAU_8081</name>
</gene>
<organism evidence="3 4">
    <name type="scientific">Blattamonas nauphoetae</name>
    <dbReference type="NCBI Taxonomy" id="2049346"/>
    <lineage>
        <taxon>Eukaryota</taxon>
        <taxon>Metamonada</taxon>
        <taxon>Preaxostyla</taxon>
        <taxon>Oxymonadida</taxon>
        <taxon>Blattamonas</taxon>
    </lineage>
</organism>
<protein>
    <submittedName>
        <fullName evidence="3">Uncharacterized protein</fullName>
    </submittedName>
</protein>
<reference evidence="3 4" key="1">
    <citation type="journal article" date="2022" name="bioRxiv">
        <title>Genomics of Preaxostyla Flagellates Illuminates Evolutionary Transitions and the Path Towards Mitochondrial Loss.</title>
        <authorList>
            <person name="Novak L.V.F."/>
            <person name="Treitli S.C."/>
            <person name="Pyrih J."/>
            <person name="Halakuc P."/>
            <person name="Pipaliya S.V."/>
            <person name="Vacek V."/>
            <person name="Brzon O."/>
            <person name="Soukal P."/>
            <person name="Eme L."/>
            <person name="Dacks J.B."/>
            <person name="Karnkowska A."/>
            <person name="Elias M."/>
            <person name="Hampl V."/>
        </authorList>
    </citation>
    <scope>NUCLEOTIDE SEQUENCE [LARGE SCALE GENOMIC DNA]</scope>
    <source>
        <strain evidence="3">NAU3</strain>
        <tissue evidence="3">Gut</tissue>
    </source>
</reference>
<dbReference type="EMBL" id="JARBJD010000050">
    <property type="protein sequence ID" value="KAK2957006.1"/>
    <property type="molecule type" value="Genomic_DNA"/>
</dbReference>
<feature type="region of interest" description="Disordered" evidence="1">
    <location>
        <begin position="88"/>
        <end position="120"/>
    </location>
</feature>
<evidence type="ECO:0000256" key="2">
    <source>
        <dbReference type="SAM" id="Phobius"/>
    </source>
</evidence>
<keyword evidence="2" id="KW-1133">Transmembrane helix</keyword>
<feature type="region of interest" description="Disordered" evidence="1">
    <location>
        <begin position="1"/>
        <end position="34"/>
    </location>
</feature>
<name>A0ABQ9XZV7_9EUKA</name>
<proteinExistence type="predicted"/>
<feature type="transmembrane region" description="Helical" evidence="2">
    <location>
        <begin position="43"/>
        <end position="65"/>
    </location>
</feature>